<dbReference type="EMBL" id="SGXF01000001">
    <property type="protein sequence ID" value="RZT02413.1"/>
    <property type="molecule type" value="Genomic_DNA"/>
</dbReference>
<dbReference type="SMART" id="SM00342">
    <property type="entry name" value="HTH_ARAC"/>
    <property type="match status" value="1"/>
</dbReference>
<dbReference type="PROSITE" id="PS00041">
    <property type="entry name" value="HTH_ARAC_FAMILY_1"/>
    <property type="match status" value="1"/>
</dbReference>
<name>A0A4Q7PNN1_9FIRM</name>
<dbReference type="InterPro" id="IPR003313">
    <property type="entry name" value="AraC-bd"/>
</dbReference>
<evidence type="ECO:0000256" key="1">
    <source>
        <dbReference type="ARBA" id="ARBA00023015"/>
    </source>
</evidence>
<protein>
    <submittedName>
        <fullName evidence="5">AraC-like DNA-binding protein</fullName>
    </submittedName>
</protein>
<sequence>MMEQYILKEQTRHGTSLFPLACYRMEQAENFTVPLHWHEETEILFLEQGSFHYSCNMQEQVIAAPAFVVFPSGSIHSLTASQNPSANSLVFRLDMLQFCGCDHIQSGLLEPLLEGRISFPPLILPDHPCYCEFCRLYRDAFVSAEKGSLPSHIIVKARLLEILALLYEHDCLTPAAESTLRPELLSNAKLLIRYMQEHYSEKLTVSQMAELTGLNEQYFCRYFRRLFGKTFTGYLNEIRLEQAAGALLQSDKRVIDIAMEHGFDHVGYFIRCFRRYTGMTPQAYRKSQNSDMDSSK</sequence>
<dbReference type="GO" id="GO:0003700">
    <property type="term" value="F:DNA-binding transcription factor activity"/>
    <property type="evidence" value="ECO:0007669"/>
    <property type="project" value="InterPro"/>
</dbReference>
<dbReference type="AlphaFoldDB" id="A0A4Q7PNN1"/>
<organism evidence="5 6">
    <name type="scientific">Cuneatibacter caecimuris</name>
    <dbReference type="NCBI Taxonomy" id="1796618"/>
    <lineage>
        <taxon>Bacteria</taxon>
        <taxon>Bacillati</taxon>
        <taxon>Bacillota</taxon>
        <taxon>Clostridia</taxon>
        <taxon>Lachnospirales</taxon>
        <taxon>Lachnospiraceae</taxon>
        <taxon>Cuneatibacter</taxon>
    </lineage>
</organism>
<accession>A0A4Q7PNN1</accession>
<dbReference type="InterPro" id="IPR009057">
    <property type="entry name" value="Homeodomain-like_sf"/>
</dbReference>
<dbReference type="PANTHER" id="PTHR43280">
    <property type="entry name" value="ARAC-FAMILY TRANSCRIPTIONAL REGULATOR"/>
    <property type="match status" value="1"/>
</dbReference>
<dbReference type="Gene3D" id="2.60.120.10">
    <property type="entry name" value="Jelly Rolls"/>
    <property type="match status" value="1"/>
</dbReference>
<dbReference type="InterPro" id="IPR018060">
    <property type="entry name" value="HTH_AraC"/>
</dbReference>
<proteinExistence type="predicted"/>
<evidence type="ECO:0000259" key="4">
    <source>
        <dbReference type="PROSITE" id="PS01124"/>
    </source>
</evidence>
<dbReference type="PRINTS" id="PR00032">
    <property type="entry name" value="HTHARAC"/>
</dbReference>
<dbReference type="Gene3D" id="1.10.10.60">
    <property type="entry name" value="Homeodomain-like"/>
    <property type="match status" value="2"/>
</dbReference>
<keyword evidence="6" id="KW-1185">Reference proteome</keyword>
<reference evidence="5 6" key="1">
    <citation type="submission" date="2019-02" db="EMBL/GenBank/DDBJ databases">
        <title>Genomic Encyclopedia of Type Strains, Phase IV (KMG-IV): sequencing the most valuable type-strain genomes for metagenomic binning, comparative biology and taxonomic classification.</title>
        <authorList>
            <person name="Goeker M."/>
        </authorList>
    </citation>
    <scope>NUCLEOTIDE SEQUENCE [LARGE SCALE GENOMIC DNA]</scope>
    <source>
        <strain evidence="5 6">DSM 29486</strain>
    </source>
</reference>
<keyword evidence="2 5" id="KW-0238">DNA-binding</keyword>
<evidence type="ECO:0000256" key="3">
    <source>
        <dbReference type="ARBA" id="ARBA00023163"/>
    </source>
</evidence>
<dbReference type="InterPro" id="IPR018062">
    <property type="entry name" value="HTH_AraC-typ_CS"/>
</dbReference>
<dbReference type="GO" id="GO:0043565">
    <property type="term" value="F:sequence-specific DNA binding"/>
    <property type="evidence" value="ECO:0007669"/>
    <property type="project" value="InterPro"/>
</dbReference>
<dbReference type="SUPFAM" id="SSF51215">
    <property type="entry name" value="Regulatory protein AraC"/>
    <property type="match status" value="1"/>
</dbReference>
<keyword evidence="1" id="KW-0805">Transcription regulation</keyword>
<dbReference type="PANTHER" id="PTHR43280:SF27">
    <property type="entry name" value="TRANSCRIPTIONAL REGULATOR MTLR"/>
    <property type="match status" value="1"/>
</dbReference>
<evidence type="ECO:0000256" key="2">
    <source>
        <dbReference type="ARBA" id="ARBA00023125"/>
    </source>
</evidence>
<feature type="domain" description="HTH araC/xylS-type" evidence="4">
    <location>
        <begin position="189"/>
        <end position="287"/>
    </location>
</feature>
<dbReference type="Pfam" id="PF12833">
    <property type="entry name" value="HTH_18"/>
    <property type="match status" value="1"/>
</dbReference>
<dbReference type="Proteomes" id="UP000292927">
    <property type="component" value="Unassembled WGS sequence"/>
</dbReference>
<dbReference type="InterPro" id="IPR020449">
    <property type="entry name" value="Tscrpt_reg_AraC-type_HTH"/>
</dbReference>
<evidence type="ECO:0000313" key="6">
    <source>
        <dbReference type="Proteomes" id="UP000292927"/>
    </source>
</evidence>
<gene>
    <name evidence="5" type="ORF">EV209_0528</name>
</gene>
<evidence type="ECO:0000313" key="5">
    <source>
        <dbReference type="EMBL" id="RZT02413.1"/>
    </source>
</evidence>
<dbReference type="RefSeq" id="WP_130432771.1">
    <property type="nucleotide sequence ID" value="NZ_SGXF01000001.1"/>
</dbReference>
<keyword evidence="3" id="KW-0804">Transcription</keyword>
<dbReference type="InterPro" id="IPR014710">
    <property type="entry name" value="RmlC-like_jellyroll"/>
</dbReference>
<dbReference type="InterPro" id="IPR037923">
    <property type="entry name" value="HTH-like"/>
</dbReference>
<comment type="caution">
    <text evidence="5">The sequence shown here is derived from an EMBL/GenBank/DDBJ whole genome shotgun (WGS) entry which is preliminary data.</text>
</comment>
<dbReference type="PROSITE" id="PS01124">
    <property type="entry name" value="HTH_ARAC_FAMILY_2"/>
    <property type="match status" value="1"/>
</dbReference>
<dbReference type="OrthoDB" id="9778008at2"/>
<dbReference type="SUPFAM" id="SSF46689">
    <property type="entry name" value="Homeodomain-like"/>
    <property type="match status" value="2"/>
</dbReference>
<dbReference type="Pfam" id="PF02311">
    <property type="entry name" value="AraC_binding"/>
    <property type="match status" value="1"/>
</dbReference>